<reference evidence="2 3" key="1">
    <citation type="submission" date="2016-03" db="EMBL/GenBank/DDBJ databases">
        <authorList>
            <consortium name="Pathogen Informatics"/>
        </authorList>
    </citation>
    <scope>NUCLEOTIDE SEQUENCE [LARGE SCALE GENOMIC DNA]</scope>
    <source>
        <strain evidence="2 3">NCTC13364</strain>
    </source>
</reference>
<name>A0A157LYW7_9BORD</name>
<proteinExistence type="predicted"/>
<evidence type="ECO:0008006" key="4">
    <source>
        <dbReference type="Google" id="ProtNLM"/>
    </source>
</evidence>
<evidence type="ECO:0000313" key="2">
    <source>
        <dbReference type="EMBL" id="SAI01529.1"/>
    </source>
</evidence>
<dbReference type="OrthoDB" id="8635785at2"/>
<keyword evidence="1" id="KW-0472">Membrane</keyword>
<dbReference type="Proteomes" id="UP000077037">
    <property type="component" value="Unassembled WGS sequence"/>
</dbReference>
<feature type="transmembrane region" description="Helical" evidence="1">
    <location>
        <begin position="22"/>
        <end position="43"/>
    </location>
</feature>
<gene>
    <name evidence="2" type="ORF">SAMEA1982600_00937</name>
</gene>
<sequence>MNRFAELLAQLFDPAVLLALPAWQWVLLILVPLCTVTATAWALRHWVRDRPRREALRLLDDIERAVRVDRLAARALPVVLKQMQAAMPNAVYAGPPGSAQLLAMLTYAPAHTLQTIPEHTLHDLFRTSRDWMMQRDSRAA</sequence>
<evidence type="ECO:0000313" key="3">
    <source>
        <dbReference type="Proteomes" id="UP000077037"/>
    </source>
</evidence>
<evidence type="ECO:0000256" key="1">
    <source>
        <dbReference type="SAM" id="Phobius"/>
    </source>
</evidence>
<dbReference type="RefSeq" id="WP_066409077.1">
    <property type="nucleotide sequence ID" value="NZ_FKBS01000008.1"/>
</dbReference>
<dbReference type="EMBL" id="FKBS01000008">
    <property type="protein sequence ID" value="SAI01529.1"/>
    <property type="molecule type" value="Genomic_DNA"/>
</dbReference>
<protein>
    <recommendedName>
        <fullName evidence="4">DUF4381 domain-containing protein</fullName>
    </recommendedName>
</protein>
<organism evidence="2 3">
    <name type="scientific">Bordetella ansorpii</name>
    <dbReference type="NCBI Taxonomy" id="288768"/>
    <lineage>
        <taxon>Bacteria</taxon>
        <taxon>Pseudomonadati</taxon>
        <taxon>Pseudomonadota</taxon>
        <taxon>Betaproteobacteria</taxon>
        <taxon>Burkholderiales</taxon>
        <taxon>Alcaligenaceae</taxon>
        <taxon>Bordetella</taxon>
    </lineage>
</organism>
<keyword evidence="1" id="KW-1133">Transmembrane helix</keyword>
<accession>A0A157LYW7</accession>
<dbReference type="AlphaFoldDB" id="A0A157LYW7"/>
<keyword evidence="1" id="KW-0812">Transmembrane</keyword>